<dbReference type="CDD" id="cd00093">
    <property type="entry name" value="HTH_XRE"/>
    <property type="match status" value="1"/>
</dbReference>
<organism evidence="2 3">
    <name type="scientific">Phytohabitans suffuscus</name>
    <dbReference type="NCBI Taxonomy" id="624315"/>
    <lineage>
        <taxon>Bacteria</taxon>
        <taxon>Bacillati</taxon>
        <taxon>Actinomycetota</taxon>
        <taxon>Actinomycetes</taxon>
        <taxon>Micromonosporales</taxon>
        <taxon>Micromonosporaceae</taxon>
    </lineage>
</organism>
<feature type="domain" description="HTH cro/C1-type" evidence="1">
    <location>
        <begin position="21"/>
        <end position="76"/>
    </location>
</feature>
<dbReference type="EMBL" id="AP022871">
    <property type="protein sequence ID" value="BCB88876.1"/>
    <property type="molecule type" value="Genomic_DNA"/>
</dbReference>
<dbReference type="SUPFAM" id="SSF47413">
    <property type="entry name" value="lambda repressor-like DNA-binding domains"/>
    <property type="match status" value="1"/>
</dbReference>
<evidence type="ECO:0000259" key="1">
    <source>
        <dbReference type="PROSITE" id="PS50943"/>
    </source>
</evidence>
<proteinExistence type="predicted"/>
<protein>
    <recommendedName>
        <fullName evidence="1">HTH cro/C1-type domain-containing protein</fullName>
    </recommendedName>
</protein>
<dbReference type="Proteomes" id="UP000503011">
    <property type="component" value="Chromosome"/>
</dbReference>
<dbReference type="RefSeq" id="WP_269476326.1">
    <property type="nucleotide sequence ID" value="NZ_AP022871.1"/>
</dbReference>
<name>A0A6F8YS41_9ACTN</name>
<reference evidence="2 3" key="2">
    <citation type="submission" date="2020-03" db="EMBL/GenBank/DDBJ databases">
        <authorList>
            <person name="Ichikawa N."/>
            <person name="Kimura A."/>
            <person name="Kitahashi Y."/>
            <person name="Uohara A."/>
        </authorList>
    </citation>
    <scope>NUCLEOTIDE SEQUENCE [LARGE SCALE GENOMIC DNA]</scope>
    <source>
        <strain evidence="2 3">NBRC 105367</strain>
    </source>
</reference>
<reference evidence="2 3" key="1">
    <citation type="submission" date="2020-03" db="EMBL/GenBank/DDBJ databases">
        <title>Whole genome shotgun sequence of Phytohabitans suffuscus NBRC 105367.</title>
        <authorList>
            <person name="Komaki H."/>
            <person name="Tamura T."/>
        </authorList>
    </citation>
    <scope>NUCLEOTIDE SEQUENCE [LARGE SCALE GENOMIC DNA]</scope>
    <source>
        <strain evidence="2 3">NBRC 105367</strain>
    </source>
</reference>
<dbReference type="InterPro" id="IPR010982">
    <property type="entry name" value="Lambda_DNA-bd_dom_sf"/>
</dbReference>
<dbReference type="AlphaFoldDB" id="A0A6F8YS41"/>
<dbReference type="InterPro" id="IPR001387">
    <property type="entry name" value="Cro/C1-type_HTH"/>
</dbReference>
<dbReference type="PROSITE" id="PS50943">
    <property type="entry name" value="HTH_CROC1"/>
    <property type="match status" value="1"/>
</dbReference>
<dbReference type="Gene3D" id="1.10.260.40">
    <property type="entry name" value="lambda repressor-like DNA-binding domains"/>
    <property type="match status" value="1"/>
</dbReference>
<dbReference type="Pfam" id="PF13560">
    <property type="entry name" value="HTH_31"/>
    <property type="match status" value="1"/>
</dbReference>
<keyword evidence="3" id="KW-1185">Reference proteome</keyword>
<accession>A0A6F8YS41</accession>
<gene>
    <name evidence="2" type="ORF">Psuf_061890</name>
</gene>
<evidence type="ECO:0000313" key="3">
    <source>
        <dbReference type="Proteomes" id="UP000503011"/>
    </source>
</evidence>
<dbReference type="InterPro" id="IPR043917">
    <property type="entry name" value="DUF5753"/>
</dbReference>
<evidence type="ECO:0000313" key="2">
    <source>
        <dbReference type="EMBL" id="BCB88876.1"/>
    </source>
</evidence>
<dbReference type="Pfam" id="PF19054">
    <property type="entry name" value="DUF5753"/>
    <property type="match status" value="1"/>
</dbReference>
<dbReference type="KEGG" id="psuu:Psuf_061890"/>
<sequence length="287" mass="32030">MPTKKQRPAPSLRARLLGDRLRALREDRGLTLKYVSGYLGVDFVDVKDIEHGTRSAHHAQIVALLDLYSVYEQGERHFAIGLARDAFRLSAWEGDFDAPELPVSTLDSLWLESLAQRIRSYGAILVPDLLRTSGYAEEVVPRECGPQASESEVVWRTRALERRQREAFDRRPAVTVQAVIPEVTLLRPVWRADAVWRTQLDHLAKAGDSVRVLPTRAGYLPGMDGSFTVFDLPQKYVPTVACSAYLGGVAVHEGDAGQWYADAFDRLWDAALPPAESAQLITDLSHQ</sequence>
<dbReference type="GO" id="GO:0003677">
    <property type="term" value="F:DNA binding"/>
    <property type="evidence" value="ECO:0007669"/>
    <property type="project" value="InterPro"/>
</dbReference>